<organism evidence="2 3">
    <name type="scientific">Siculibacillus lacustris</name>
    <dbReference type="NCBI Taxonomy" id="1549641"/>
    <lineage>
        <taxon>Bacteria</taxon>
        <taxon>Pseudomonadati</taxon>
        <taxon>Pseudomonadota</taxon>
        <taxon>Alphaproteobacteria</taxon>
        <taxon>Hyphomicrobiales</taxon>
        <taxon>Ancalomicrobiaceae</taxon>
        <taxon>Siculibacillus</taxon>
    </lineage>
</organism>
<dbReference type="RefSeq" id="WP_131309889.1">
    <property type="nucleotide sequence ID" value="NZ_SJFN01000017.1"/>
</dbReference>
<feature type="signal peptide" evidence="1">
    <location>
        <begin position="1"/>
        <end position="20"/>
    </location>
</feature>
<sequence length="93" mass="9310">MRIRGFALTLALIGSAGACAAQALSGPGATPIAGLLGDGFTVAAASPNGRAGEVVLILRKDAKVYACVLSDVRAELYGEAKAKPTAQPCLPLD</sequence>
<evidence type="ECO:0000313" key="2">
    <source>
        <dbReference type="EMBL" id="TBW36939.1"/>
    </source>
</evidence>
<name>A0A4Q9VMV9_9HYPH</name>
<keyword evidence="1" id="KW-0732">Signal</keyword>
<dbReference type="AlphaFoldDB" id="A0A4Q9VMV9"/>
<dbReference type="OrthoDB" id="8303610at2"/>
<comment type="caution">
    <text evidence="2">The sequence shown here is derived from an EMBL/GenBank/DDBJ whole genome shotgun (WGS) entry which is preliminary data.</text>
</comment>
<protein>
    <submittedName>
        <fullName evidence="2">Uncharacterized protein</fullName>
    </submittedName>
</protein>
<feature type="chain" id="PRO_5020599311" evidence="1">
    <location>
        <begin position="21"/>
        <end position="93"/>
    </location>
</feature>
<dbReference type="EMBL" id="SJFN01000017">
    <property type="protein sequence ID" value="TBW36939.1"/>
    <property type="molecule type" value="Genomic_DNA"/>
</dbReference>
<proteinExistence type="predicted"/>
<accession>A0A4Q9VMV9</accession>
<keyword evidence="3" id="KW-1185">Reference proteome</keyword>
<reference evidence="2 3" key="1">
    <citation type="submission" date="2019-02" db="EMBL/GenBank/DDBJ databases">
        <title>Siculibacillus lacustris gen. nov., sp. nov., a new rosette-forming bacterium isolated from a freshwater crater lake (Lake St. Ana, Romania).</title>
        <authorList>
            <person name="Felfoldi T."/>
            <person name="Marton Z."/>
            <person name="Szabo A."/>
            <person name="Mentes A."/>
            <person name="Boka K."/>
            <person name="Marialigeti K."/>
            <person name="Mathe I."/>
            <person name="Koncz M."/>
            <person name="Schumann P."/>
            <person name="Toth E."/>
        </authorList>
    </citation>
    <scope>NUCLEOTIDE SEQUENCE [LARGE SCALE GENOMIC DNA]</scope>
    <source>
        <strain evidence="2 3">SA-279</strain>
    </source>
</reference>
<dbReference type="Proteomes" id="UP000292781">
    <property type="component" value="Unassembled WGS sequence"/>
</dbReference>
<gene>
    <name evidence="2" type="ORF">EYW49_12340</name>
</gene>
<evidence type="ECO:0000256" key="1">
    <source>
        <dbReference type="SAM" id="SignalP"/>
    </source>
</evidence>
<dbReference type="PROSITE" id="PS51257">
    <property type="entry name" value="PROKAR_LIPOPROTEIN"/>
    <property type="match status" value="1"/>
</dbReference>
<evidence type="ECO:0000313" key="3">
    <source>
        <dbReference type="Proteomes" id="UP000292781"/>
    </source>
</evidence>